<feature type="signal peptide" evidence="2">
    <location>
        <begin position="1"/>
        <end position="21"/>
    </location>
</feature>
<dbReference type="EMBL" id="SSNY01000005">
    <property type="protein sequence ID" value="THF57571.1"/>
    <property type="molecule type" value="Genomic_DNA"/>
</dbReference>
<evidence type="ECO:0000256" key="2">
    <source>
        <dbReference type="SAM" id="SignalP"/>
    </source>
</evidence>
<accession>A0ABY2Q7E7</accession>
<dbReference type="Proteomes" id="UP000306441">
    <property type="component" value="Unassembled WGS sequence"/>
</dbReference>
<dbReference type="RefSeq" id="WP_136357161.1">
    <property type="nucleotide sequence ID" value="NZ_SSNY01000005.1"/>
</dbReference>
<keyword evidence="4" id="KW-1185">Reference proteome</keyword>
<comment type="caution">
    <text evidence="3">The sequence shown here is derived from an EMBL/GenBank/DDBJ whole genome shotgun (WGS) entry which is preliminary data.</text>
</comment>
<evidence type="ECO:0000313" key="3">
    <source>
        <dbReference type="EMBL" id="THF57571.1"/>
    </source>
</evidence>
<evidence type="ECO:0000256" key="1">
    <source>
        <dbReference type="SAM" id="MobiDB-lite"/>
    </source>
</evidence>
<feature type="region of interest" description="Disordered" evidence="1">
    <location>
        <begin position="36"/>
        <end position="70"/>
    </location>
</feature>
<feature type="compositionally biased region" description="Basic and acidic residues" evidence="1">
    <location>
        <begin position="58"/>
        <end position="70"/>
    </location>
</feature>
<reference evidence="3 4" key="1">
    <citation type="submission" date="2019-04" db="EMBL/GenBank/DDBJ databases">
        <title>Mesorhizobium composti sp. nov., isolated from compost.</title>
        <authorList>
            <person name="Lin S.-Y."/>
            <person name="Hameed A."/>
            <person name="Hsieh Y.-T."/>
            <person name="Young C.-C."/>
        </authorList>
    </citation>
    <scope>NUCLEOTIDE SEQUENCE [LARGE SCALE GENOMIC DNA]</scope>
    <source>
        <strain evidence="3 4">CC-YTH430</strain>
    </source>
</reference>
<sequence length="70" mass="7605">MTAGRIFTALALVATMALVSACGRRPGQLDTPYEATVQARKDAEKAKKPLPPEPAQPETDKPFILDRLIQ</sequence>
<evidence type="ECO:0000313" key="4">
    <source>
        <dbReference type="Proteomes" id="UP000306441"/>
    </source>
</evidence>
<organism evidence="3 4">
    <name type="scientific">Ollibium composti</name>
    <dbReference type="NCBI Taxonomy" id="2675109"/>
    <lineage>
        <taxon>Bacteria</taxon>
        <taxon>Pseudomonadati</taxon>
        <taxon>Pseudomonadota</taxon>
        <taxon>Alphaproteobacteria</taxon>
        <taxon>Hyphomicrobiales</taxon>
        <taxon>Phyllobacteriaceae</taxon>
        <taxon>Ollibium</taxon>
    </lineage>
</organism>
<gene>
    <name evidence="3" type="ORF">E6C48_11290</name>
</gene>
<feature type="chain" id="PRO_5045581961" description="Lipoprotein" evidence="2">
    <location>
        <begin position="22"/>
        <end position="70"/>
    </location>
</feature>
<name>A0ABY2Q7E7_9HYPH</name>
<evidence type="ECO:0008006" key="5">
    <source>
        <dbReference type="Google" id="ProtNLM"/>
    </source>
</evidence>
<keyword evidence="2" id="KW-0732">Signal</keyword>
<dbReference type="PROSITE" id="PS51257">
    <property type="entry name" value="PROKAR_LIPOPROTEIN"/>
    <property type="match status" value="1"/>
</dbReference>
<proteinExistence type="predicted"/>
<protein>
    <recommendedName>
        <fullName evidence="5">Lipoprotein</fullName>
    </recommendedName>
</protein>